<feature type="transmembrane region" description="Helical" evidence="15">
    <location>
        <begin position="781"/>
        <end position="803"/>
    </location>
</feature>
<dbReference type="InterPro" id="IPR001199">
    <property type="entry name" value="Cyt_B5-like_heme/steroid-bd"/>
</dbReference>
<feature type="region of interest" description="Disordered" evidence="14">
    <location>
        <begin position="1501"/>
        <end position="1530"/>
    </location>
</feature>
<dbReference type="Gene3D" id="3.10.120.10">
    <property type="entry name" value="Cytochrome b5-like heme/steroid binding domain"/>
    <property type="match status" value="1"/>
</dbReference>
<sequence>MMVVLMLLIALLATTVTTTVQAQQQQQQQPQLSKIPIKTHKYEYDGSGNNEQNPTWGTAGSPRVRIVPSMDGFKELPGVPRDEFNDDLPSARRVMEELFRFPAMKQKKASTSTNDLKLLFGMIISSDILGATGSNASEPFDMTGDGNFTDGVFCPVTGKFDATEGYAKSFPRYNHQLLQTPQGEPVRATSNKGTAWMDLGCIYGTTEQQNIDIRTMQGGFFDLVDNGNGLLPREPYLRSCFSIVPGAYALHVLWMRLHNYVAKIISEEHDDMNDEEIFQAARNYVIATYQKNAVTKYIPALLGDSMGPYQGYDPSLDPSIDEYFGAVTYRYGHSEQPDIVRLVDPDFLPTSQDPIFMRSAYHGNPQKIIERAGGIEDVLRGATTVPTKPFDYYFEDDLNFYSKATSMVDVQRARDVGIPPYNQARRNTGLAPIGSIRELVVDEGGYDNDELVRVMENLYQGDVEKVDSYVATLFEKPIISDGLFGPSLTDSTRDQIHRIRSGDRFWYENTFTEQEIMDLPSLTDVIKLVCTGMDKFPETFFRVYGYEDNGSNGSGAGQGNCKGESRNQVGLLGGDMSMKWVIDRPLMDPKNANKKITDEAMESIIELTLTANTPMEGAGYLGIGWRSRKMAGAEIWFCTVNPSLFGQGFTPNCDDRQTTPDMFQCCVASGANVKPSCLSPEDSRHYDLDVVNWCLSPAESSVTIKALVCDGNDNDNIDGGIKTGCFDIASNPDGSIDMIVSFNPNDQNRPHGFQRRTSTVVDLKAGIMTAAEDGVADTGMIAYHGITMLVFWMIMAPIGIYIVRYMKTKSWRLAAHISIMGAVGGLTIPIIVGVESAVGASSDKTAEHSTIGLILTLLILPMFVAGKIRYSKLQGQQVGRKTAHYALIFHKFFGYGILIFSWWNCYTGLVRISPADSFFQLIVLSSYSIGYNVPIFGYIKNSLYWPYLSCVCIIYVLAEIRKRILNHKMRNQTAKTIWDSETDDPKEYDEMGMDKFLELVKLGSPLCIVDGRVLDLTGFLEHHPGGSDMLENVGGTEITDEVKGLRAIEGFRHTHSYTAVQKMRSLIVGILVDEEDDKVPPLPKFLQASKNMKRTGALRKITSSDVESSSDGGSSSFHFDRSKTLSQVFRRARIVKTTFVTPSNEITQENKPVVLLYLAAPKRRDLESRDLIVPTSAYRFRVMNPWGTSFEAYYTPVNLNDGPVMESNNFNLTEDEELLKFFISLRPGGQITRACMAWKVGKTIPILGPSINPVALHSIDSNASSQPVVMFAAGTGIAPMIQMIDFYTAPKKLRHSPYLFLVWILKNPIQNYNEWIGLEKRVKAATKHNKSKFKWVVLYSSTTNVKTDKKTKKEVRKGKSKEKQEGALEVTEKTEKEDIPTTPSKSPRTSRKLLQRKSFDDKRQLRMFRAGQGNSGGRLSEMQGDAIGFMHRLEDESTLDDSSRREDDSTSAADYNEAEDVGFDADIVNDVFWRVHGNKCMTLKFNQDVVSRITKAAQAEVDREAKQENNKSSRMLFHHNPVADEDPDNNNSKAMKAYLCGSPGFDDSVREMLIESGFSKENITNFYASPSVHL</sequence>
<feature type="compositionally biased region" description="Basic and acidic residues" evidence="14">
    <location>
        <begin position="1361"/>
        <end position="1379"/>
    </location>
</feature>
<evidence type="ECO:0000256" key="9">
    <source>
        <dbReference type="ARBA" id="ARBA00022989"/>
    </source>
</evidence>
<feature type="compositionally biased region" description="Low complexity" evidence="14">
    <location>
        <begin position="23"/>
        <end position="32"/>
    </location>
</feature>
<evidence type="ECO:0000256" key="6">
    <source>
        <dbReference type="ARBA" id="ARBA00022692"/>
    </source>
</evidence>
<dbReference type="InterPro" id="IPR018506">
    <property type="entry name" value="Cyt_B5_heme-BS"/>
</dbReference>
<evidence type="ECO:0000313" key="18">
    <source>
        <dbReference type="EMBL" id="CAJ1952091.1"/>
    </source>
</evidence>
<organism evidence="18 19">
    <name type="scientific">Cylindrotheca closterium</name>
    <dbReference type="NCBI Taxonomy" id="2856"/>
    <lineage>
        <taxon>Eukaryota</taxon>
        <taxon>Sar</taxon>
        <taxon>Stramenopiles</taxon>
        <taxon>Ochrophyta</taxon>
        <taxon>Bacillariophyta</taxon>
        <taxon>Bacillariophyceae</taxon>
        <taxon>Bacillariophycidae</taxon>
        <taxon>Bacillariales</taxon>
        <taxon>Bacillariaceae</taxon>
        <taxon>Cylindrotheca</taxon>
    </lineage>
</organism>
<accession>A0AAD2PUR4</accession>
<feature type="region of interest" description="Disordered" evidence="14">
    <location>
        <begin position="23"/>
        <end position="62"/>
    </location>
</feature>
<feature type="compositionally biased region" description="Basic and acidic residues" evidence="14">
    <location>
        <begin position="1434"/>
        <end position="1448"/>
    </location>
</feature>
<dbReference type="Proteomes" id="UP001295423">
    <property type="component" value="Unassembled WGS sequence"/>
</dbReference>
<dbReference type="SUPFAM" id="SSF55856">
    <property type="entry name" value="Cytochrome b5-like heme/steroid binding domain"/>
    <property type="match status" value="1"/>
</dbReference>
<evidence type="ECO:0000259" key="17">
    <source>
        <dbReference type="PROSITE" id="PS50255"/>
    </source>
</evidence>
<keyword evidence="9 15" id="KW-1133">Transmembrane helix</keyword>
<dbReference type="GO" id="GO:0046872">
    <property type="term" value="F:metal ion binding"/>
    <property type="evidence" value="ECO:0007669"/>
    <property type="project" value="UniProtKB-KW"/>
</dbReference>
<keyword evidence="16" id="KW-0732">Signal</keyword>
<evidence type="ECO:0000256" key="10">
    <source>
        <dbReference type="ARBA" id="ARBA00023004"/>
    </source>
</evidence>
<dbReference type="Pfam" id="PF03098">
    <property type="entry name" value="An_peroxidase"/>
    <property type="match status" value="1"/>
</dbReference>
<keyword evidence="19" id="KW-1185">Reference proteome</keyword>
<dbReference type="PANTHER" id="PTHR11475:SF4">
    <property type="entry name" value="CHORION PEROXIDASE"/>
    <property type="match status" value="1"/>
</dbReference>
<keyword evidence="12" id="KW-0325">Glycoprotein</keyword>
<comment type="caution">
    <text evidence="18">The sequence shown here is derived from an EMBL/GenBank/DDBJ whole genome shotgun (WGS) entry which is preliminary data.</text>
</comment>
<keyword evidence="3" id="KW-0813">Transport</keyword>
<feature type="transmembrane region" description="Helical" evidence="15">
    <location>
        <begin position="850"/>
        <end position="870"/>
    </location>
</feature>
<dbReference type="GO" id="GO:0016020">
    <property type="term" value="C:membrane"/>
    <property type="evidence" value="ECO:0007669"/>
    <property type="project" value="UniProtKB-SubCell"/>
</dbReference>
<dbReference type="PROSITE" id="PS00191">
    <property type="entry name" value="CYTOCHROME_B5_1"/>
    <property type="match status" value="1"/>
</dbReference>
<dbReference type="Gene3D" id="1.10.640.10">
    <property type="entry name" value="Haem peroxidase domain superfamily, animal type"/>
    <property type="match status" value="1"/>
</dbReference>
<dbReference type="PROSITE" id="PS50292">
    <property type="entry name" value="PEROXIDASE_3"/>
    <property type="match status" value="1"/>
</dbReference>
<feature type="binding site" description="axial binding residue" evidence="13">
    <location>
        <position position="333"/>
    </location>
    <ligand>
        <name>heme b</name>
        <dbReference type="ChEBI" id="CHEBI:60344"/>
    </ligand>
    <ligandPart>
        <name>Fe</name>
        <dbReference type="ChEBI" id="CHEBI:18248"/>
    </ligandPart>
</feature>
<feature type="chain" id="PRO_5042262462" description="Cytochrome b5 heme-binding domain-containing protein" evidence="16">
    <location>
        <begin position="23"/>
        <end position="1574"/>
    </location>
</feature>
<reference evidence="18" key="1">
    <citation type="submission" date="2023-08" db="EMBL/GenBank/DDBJ databases">
        <authorList>
            <person name="Audoor S."/>
            <person name="Bilcke G."/>
        </authorList>
    </citation>
    <scope>NUCLEOTIDE SEQUENCE</scope>
</reference>
<feature type="transmembrane region" description="Helical" evidence="15">
    <location>
        <begin position="882"/>
        <end position="903"/>
    </location>
</feature>
<keyword evidence="6 15" id="KW-0812">Transmembrane</keyword>
<feature type="compositionally biased region" description="Basic residues" evidence="14">
    <location>
        <begin position="1349"/>
        <end position="1360"/>
    </location>
</feature>
<evidence type="ECO:0000256" key="13">
    <source>
        <dbReference type="PIRSR" id="PIRSR619791-2"/>
    </source>
</evidence>
<gene>
    <name evidence="18" type="ORF">CYCCA115_LOCUS13386</name>
</gene>
<feature type="signal peptide" evidence="16">
    <location>
        <begin position="1"/>
        <end position="22"/>
    </location>
</feature>
<dbReference type="Gene3D" id="1.20.120.1770">
    <property type="match status" value="1"/>
</dbReference>
<dbReference type="SUPFAM" id="SSF52343">
    <property type="entry name" value="Ferredoxin reductase-like, C-terminal NADP-linked domain"/>
    <property type="match status" value="1"/>
</dbReference>
<keyword evidence="4" id="KW-0964">Secreted</keyword>
<evidence type="ECO:0000256" key="14">
    <source>
        <dbReference type="SAM" id="MobiDB-lite"/>
    </source>
</evidence>
<feature type="domain" description="Cytochrome b5 heme-binding" evidence="17">
    <location>
        <begin position="1008"/>
        <end position="1072"/>
    </location>
</feature>
<dbReference type="SMART" id="SM01117">
    <property type="entry name" value="Cyt-b5"/>
    <property type="match status" value="1"/>
</dbReference>
<evidence type="ECO:0000256" key="4">
    <source>
        <dbReference type="ARBA" id="ARBA00022525"/>
    </source>
</evidence>
<keyword evidence="7 13" id="KW-0479">Metal-binding</keyword>
<evidence type="ECO:0000256" key="7">
    <source>
        <dbReference type="ARBA" id="ARBA00022723"/>
    </source>
</evidence>
<dbReference type="InterPro" id="IPR036400">
    <property type="entry name" value="Cyt_B5-like_heme/steroid_sf"/>
</dbReference>
<dbReference type="SMART" id="SM00665">
    <property type="entry name" value="B561"/>
    <property type="match status" value="1"/>
</dbReference>
<feature type="transmembrane region" description="Helical" evidence="15">
    <location>
        <begin position="943"/>
        <end position="960"/>
    </location>
</feature>
<dbReference type="Gene3D" id="3.40.50.80">
    <property type="entry name" value="Nucleotide-binding domain of ferredoxin-NADP reductase (FNR) module"/>
    <property type="match status" value="1"/>
</dbReference>
<proteinExistence type="predicted"/>
<dbReference type="SUPFAM" id="SSF48113">
    <property type="entry name" value="Heme-dependent peroxidases"/>
    <property type="match status" value="1"/>
</dbReference>
<dbReference type="GO" id="GO:0006979">
    <property type="term" value="P:response to oxidative stress"/>
    <property type="evidence" value="ECO:0007669"/>
    <property type="project" value="InterPro"/>
</dbReference>
<dbReference type="InterPro" id="IPR006593">
    <property type="entry name" value="Cyt_b561/ferric_Rdtase_TM"/>
</dbReference>
<keyword evidence="11 15" id="KW-0472">Membrane</keyword>
<evidence type="ECO:0000256" key="5">
    <source>
        <dbReference type="ARBA" id="ARBA00022617"/>
    </source>
</evidence>
<evidence type="ECO:0000313" key="19">
    <source>
        <dbReference type="Proteomes" id="UP001295423"/>
    </source>
</evidence>
<evidence type="ECO:0000256" key="3">
    <source>
        <dbReference type="ARBA" id="ARBA00022448"/>
    </source>
</evidence>
<dbReference type="EMBL" id="CAKOGP040001798">
    <property type="protein sequence ID" value="CAJ1952091.1"/>
    <property type="molecule type" value="Genomic_DNA"/>
</dbReference>
<name>A0AAD2PUR4_9STRA</name>
<evidence type="ECO:0000256" key="1">
    <source>
        <dbReference type="ARBA" id="ARBA00004370"/>
    </source>
</evidence>
<dbReference type="InterPro" id="IPR010255">
    <property type="entry name" value="Haem_peroxidase_sf"/>
</dbReference>
<evidence type="ECO:0000256" key="8">
    <source>
        <dbReference type="ARBA" id="ARBA00022982"/>
    </source>
</evidence>
<feature type="compositionally biased region" description="Basic and acidic residues" evidence="14">
    <location>
        <begin position="1501"/>
        <end position="1511"/>
    </location>
</feature>
<feature type="compositionally biased region" description="Polar residues" evidence="14">
    <location>
        <begin position="47"/>
        <end position="58"/>
    </location>
</feature>
<dbReference type="GO" id="GO:0004601">
    <property type="term" value="F:peroxidase activity"/>
    <property type="evidence" value="ECO:0007669"/>
    <property type="project" value="InterPro"/>
</dbReference>
<feature type="region of interest" description="Disordered" evidence="14">
    <location>
        <begin position="1347"/>
        <end position="1396"/>
    </location>
</feature>
<dbReference type="PROSITE" id="PS50255">
    <property type="entry name" value="CYTOCHROME_B5_2"/>
    <property type="match status" value="1"/>
</dbReference>
<dbReference type="PANTHER" id="PTHR11475">
    <property type="entry name" value="OXIDASE/PEROXIDASE"/>
    <property type="match status" value="1"/>
</dbReference>
<keyword evidence="8" id="KW-0249">Electron transport</keyword>
<evidence type="ECO:0000256" key="11">
    <source>
        <dbReference type="ARBA" id="ARBA00023136"/>
    </source>
</evidence>
<dbReference type="GO" id="GO:0020037">
    <property type="term" value="F:heme binding"/>
    <property type="evidence" value="ECO:0007669"/>
    <property type="project" value="InterPro"/>
</dbReference>
<keyword evidence="10 13" id="KW-0408">Iron</keyword>
<dbReference type="InterPro" id="IPR037120">
    <property type="entry name" value="Haem_peroxidase_sf_animal"/>
</dbReference>
<evidence type="ECO:0000256" key="12">
    <source>
        <dbReference type="ARBA" id="ARBA00023180"/>
    </source>
</evidence>
<feature type="transmembrane region" description="Helical" evidence="15">
    <location>
        <begin position="815"/>
        <end position="838"/>
    </location>
</feature>
<evidence type="ECO:0000256" key="2">
    <source>
        <dbReference type="ARBA" id="ARBA00004613"/>
    </source>
</evidence>
<evidence type="ECO:0000256" key="16">
    <source>
        <dbReference type="SAM" id="SignalP"/>
    </source>
</evidence>
<comment type="subcellular location">
    <subcellularLocation>
        <location evidence="1">Membrane</location>
    </subcellularLocation>
    <subcellularLocation>
        <location evidence="2">Secreted</location>
    </subcellularLocation>
</comment>
<evidence type="ECO:0000256" key="15">
    <source>
        <dbReference type="SAM" id="Phobius"/>
    </source>
</evidence>
<feature type="region of interest" description="Disordered" evidence="14">
    <location>
        <begin position="1434"/>
        <end position="1454"/>
    </location>
</feature>
<dbReference type="Pfam" id="PF00173">
    <property type="entry name" value="Cyt-b5"/>
    <property type="match status" value="1"/>
</dbReference>
<keyword evidence="5 13" id="KW-0349">Heme</keyword>
<dbReference type="GO" id="GO:0005576">
    <property type="term" value="C:extracellular region"/>
    <property type="evidence" value="ECO:0007669"/>
    <property type="project" value="UniProtKB-SubCell"/>
</dbReference>
<protein>
    <recommendedName>
        <fullName evidence="17">Cytochrome b5 heme-binding domain-containing protein</fullName>
    </recommendedName>
</protein>
<dbReference type="InterPro" id="IPR039261">
    <property type="entry name" value="FNR_nucleotide-bd"/>
</dbReference>
<dbReference type="InterPro" id="IPR019791">
    <property type="entry name" value="Haem_peroxidase_animal"/>
</dbReference>